<reference evidence="3 4" key="1">
    <citation type="submission" date="2020-08" db="EMBL/GenBank/DDBJ databases">
        <title>Genome sequence of Sphingomonas sediminicola KACC 15039T.</title>
        <authorList>
            <person name="Hyun D.-W."/>
            <person name="Bae J.-W."/>
        </authorList>
    </citation>
    <scope>NUCLEOTIDE SEQUENCE [LARGE SCALE GENOMIC DNA]</scope>
    <source>
        <strain evidence="3 4">KACC 15039</strain>
    </source>
</reference>
<evidence type="ECO:0000256" key="1">
    <source>
        <dbReference type="SAM" id="SignalP"/>
    </source>
</evidence>
<dbReference type="InterPro" id="IPR029062">
    <property type="entry name" value="Class_I_gatase-like"/>
</dbReference>
<name>A0ABX6TBS5_9SPHN</name>
<evidence type="ECO:0000259" key="2">
    <source>
        <dbReference type="Pfam" id="PF06283"/>
    </source>
</evidence>
<protein>
    <submittedName>
        <fullName evidence="3">ThuA domain-containing protein</fullName>
    </submittedName>
</protein>
<dbReference type="RefSeq" id="WP_187709375.1">
    <property type="nucleotide sequence ID" value="NZ_CP060782.1"/>
</dbReference>
<feature type="domain" description="ThuA-like" evidence="2">
    <location>
        <begin position="32"/>
        <end position="248"/>
    </location>
</feature>
<dbReference type="SUPFAM" id="SSF52317">
    <property type="entry name" value="Class I glutamine amidotransferase-like"/>
    <property type="match status" value="1"/>
</dbReference>
<dbReference type="InterPro" id="IPR029010">
    <property type="entry name" value="ThuA-like"/>
</dbReference>
<gene>
    <name evidence="3" type="ORF">H9L14_04375</name>
</gene>
<organism evidence="3 4">
    <name type="scientific">Sphingomonas sediminicola</name>
    <dbReference type="NCBI Taxonomy" id="386874"/>
    <lineage>
        <taxon>Bacteria</taxon>
        <taxon>Pseudomonadati</taxon>
        <taxon>Pseudomonadota</taxon>
        <taxon>Alphaproteobacteria</taxon>
        <taxon>Sphingomonadales</taxon>
        <taxon>Sphingomonadaceae</taxon>
        <taxon>Sphingomonas</taxon>
    </lineage>
</organism>
<feature type="chain" id="PRO_5046995134" evidence="1">
    <location>
        <begin position="25"/>
        <end position="252"/>
    </location>
</feature>
<evidence type="ECO:0000313" key="3">
    <source>
        <dbReference type="EMBL" id="QNP46422.1"/>
    </source>
</evidence>
<evidence type="ECO:0000313" key="4">
    <source>
        <dbReference type="Proteomes" id="UP000516105"/>
    </source>
</evidence>
<keyword evidence="4" id="KW-1185">Reference proteome</keyword>
<dbReference type="EMBL" id="CP060782">
    <property type="protein sequence ID" value="QNP46422.1"/>
    <property type="molecule type" value="Genomic_DNA"/>
</dbReference>
<accession>A0ABX6TBS5</accession>
<dbReference type="Gene3D" id="3.40.50.880">
    <property type="match status" value="1"/>
</dbReference>
<dbReference type="Proteomes" id="UP000516105">
    <property type="component" value="Chromosome"/>
</dbReference>
<sequence length="252" mass="27893">MNLVNFRAFLALIFFFLLASPGFAGPQANGAILIYSGTTGYRHDSIPAGVKAVSAMAARRGLAVIASEDPTVFSATNLKRFKAIVMLSCTTDPKKPDSEWLVGDRRDALQQFVRNGGGIVAIHAAADSHYSWPWYGRMIGGHFARHPTGTPKGRVTIVAPSDPAVQGLPRTADRTDEWYYFEDYDPVSKVLVTLDPTSIGEKDINPNPISWTRQINEGRVFYTAMGHTTESYSEPYFLKHVANGLDWVLRRR</sequence>
<proteinExistence type="predicted"/>
<feature type="signal peptide" evidence="1">
    <location>
        <begin position="1"/>
        <end position="24"/>
    </location>
</feature>
<dbReference type="Pfam" id="PF06283">
    <property type="entry name" value="ThuA"/>
    <property type="match status" value="1"/>
</dbReference>
<keyword evidence="1" id="KW-0732">Signal</keyword>
<dbReference type="PANTHER" id="PTHR40469:SF2">
    <property type="entry name" value="GALACTOSE-BINDING DOMAIN-LIKE SUPERFAMILY PROTEIN"/>
    <property type="match status" value="1"/>
</dbReference>
<dbReference type="PANTHER" id="PTHR40469">
    <property type="entry name" value="SECRETED GLYCOSYL HYDROLASE"/>
    <property type="match status" value="1"/>
</dbReference>